<dbReference type="Pfam" id="PF03466">
    <property type="entry name" value="LysR_substrate"/>
    <property type="match status" value="1"/>
</dbReference>
<gene>
    <name evidence="6" type="ORF">RB24_02140</name>
</gene>
<keyword evidence="7" id="KW-1185">Reference proteome</keyword>
<protein>
    <submittedName>
        <fullName evidence="6">LysR family transcriptional regulator</fullName>
    </submittedName>
</protein>
<dbReference type="PANTHER" id="PTHR30537:SF74">
    <property type="entry name" value="HTH-TYPE TRANSCRIPTIONAL REGULATOR TRPI"/>
    <property type="match status" value="1"/>
</dbReference>
<dbReference type="PANTHER" id="PTHR30537">
    <property type="entry name" value="HTH-TYPE TRANSCRIPTIONAL REGULATOR"/>
    <property type="match status" value="1"/>
</dbReference>
<feature type="domain" description="HTH lysR-type" evidence="5">
    <location>
        <begin position="6"/>
        <end position="63"/>
    </location>
</feature>
<keyword evidence="2" id="KW-0805">Transcription regulation</keyword>
<keyword evidence="3" id="KW-0238">DNA-binding</keyword>
<evidence type="ECO:0000313" key="7">
    <source>
        <dbReference type="Proteomes" id="UP000248631"/>
    </source>
</evidence>
<dbReference type="Proteomes" id="UP000248631">
    <property type="component" value="Unassembled WGS sequence"/>
</dbReference>
<dbReference type="CDD" id="cd08432">
    <property type="entry name" value="PBP2_GcdR_TrpI_HvrB_AmpR_like"/>
    <property type="match status" value="1"/>
</dbReference>
<comment type="caution">
    <text evidence="6">The sequence shown here is derived from an EMBL/GenBank/DDBJ whole genome shotgun (WGS) entry which is preliminary data.</text>
</comment>
<dbReference type="SUPFAM" id="SSF46785">
    <property type="entry name" value="Winged helix' DNA-binding domain"/>
    <property type="match status" value="1"/>
</dbReference>
<accession>A0ABX9C953</accession>
<dbReference type="SUPFAM" id="SSF53850">
    <property type="entry name" value="Periplasmic binding protein-like II"/>
    <property type="match status" value="1"/>
</dbReference>
<dbReference type="Pfam" id="PF00126">
    <property type="entry name" value="HTH_1"/>
    <property type="match status" value="1"/>
</dbReference>
<comment type="similarity">
    <text evidence="1">Belongs to the LysR transcriptional regulatory family.</text>
</comment>
<dbReference type="PRINTS" id="PR00039">
    <property type="entry name" value="HTHLYSR"/>
</dbReference>
<dbReference type="InterPro" id="IPR036390">
    <property type="entry name" value="WH_DNA-bd_sf"/>
</dbReference>
<evidence type="ECO:0000256" key="1">
    <source>
        <dbReference type="ARBA" id="ARBA00009437"/>
    </source>
</evidence>
<dbReference type="Gene3D" id="1.10.10.10">
    <property type="entry name" value="Winged helix-like DNA-binding domain superfamily/Winged helix DNA-binding domain"/>
    <property type="match status" value="1"/>
</dbReference>
<keyword evidence="4" id="KW-0804">Transcription</keyword>
<evidence type="ECO:0000313" key="6">
    <source>
        <dbReference type="EMBL" id="RAM67126.1"/>
    </source>
</evidence>
<dbReference type="EMBL" id="JUGD01000001">
    <property type="protein sequence ID" value="RAM67126.1"/>
    <property type="molecule type" value="Genomic_DNA"/>
</dbReference>
<evidence type="ECO:0000256" key="4">
    <source>
        <dbReference type="ARBA" id="ARBA00023163"/>
    </source>
</evidence>
<organism evidence="6 7">
    <name type="scientific">Herbaspirillum rubrisubalbicans</name>
    <dbReference type="NCBI Taxonomy" id="80842"/>
    <lineage>
        <taxon>Bacteria</taxon>
        <taxon>Pseudomonadati</taxon>
        <taxon>Pseudomonadota</taxon>
        <taxon>Betaproteobacteria</taxon>
        <taxon>Burkholderiales</taxon>
        <taxon>Oxalobacteraceae</taxon>
        <taxon>Herbaspirillum</taxon>
    </lineage>
</organism>
<evidence type="ECO:0000259" key="5">
    <source>
        <dbReference type="PROSITE" id="PS50931"/>
    </source>
</evidence>
<dbReference type="InterPro" id="IPR058163">
    <property type="entry name" value="LysR-type_TF_proteobact-type"/>
</dbReference>
<dbReference type="InterPro" id="IPR000847">
    <property type="entry name" value="LysR_HTH_N"/>
</dbReference>
<proteinExistence type="inferred from homology"/>
<reference evidence="6 7" key="1">
    <citation type="submission" date="2014-12" db="EMBL/GenBank/DDBJ databases">
        <title>Complete genome sequence of Herbaspirillum rubrisubalbicans Os38.</title>
        <authorList>
            <person name="Chen M."/>
            <person name="An Q."/>
        </authorList>
    </citation>
    <scope>NUCLEOTIDE SEQUENCE [LARGE SCALE GENOMIC DNA]</scope>
    <source>
        <strain evidence="6 7">Os38</strain>
    </source>
</reference>
<dbReference type="Gene3D" id="3.40.190.10">
    <property type="entry name" value="Periplasmic binding protein-like II"/>
    <property type="match status" value="2"/>
</dbReference>
<sequence length="310" mass="35116">MARPLPPLDLLVSFEAAARLLSFSKAGAEIFVTQSAISRQVKKLEQSLDMVLFERLPHSLMLTEQGRIFYDTVRDCIDSLTETISDLKQQKSGGRLKVSTNNSFASLWLVPRLASFREEHPEIELHISADNRVIDLKQETVDLAIRYTSPNRVANEDHLRLSGEEIFPVCSPELLSSNKHPLNAVEDLRHYKLLHLEDPQHAWPWLQWSDWFEHVNRNVLADNVGFRFSHIDQMIQAASMGQGVALGSSPLVDFLLAKGALVAPLKERRVSPRAFFACYSPRCDESAKVFVRWIQEKMALSTLLLEGRSG</sequence>
<evidence type="ECO:0000256" key="2">
    <source>
        <dbReference type="ARBA" id="ARBA00023015"/>
    </source>
</evidence>
<dbReference type="InterPro" id="IPR036388">
    <property type="entry name" value="WH-like_DNA-bd_sf"/>
</dbReference>
<dbReference type="RefSeq" id="WP_044528096.1">
    <property type="nucleotide sequence ID" value="NZ_JALJXK010000001.1"/>
</dbReference>
<name>A0ABX9C953_9BURK</name>
<dbReference type="PROSITE" id="PS50931">
    <property type="entry name" value="HTH_LYSR"/>
    <property type="match status" value="1"/>
</dbReference>
<dbReference type="InterPro" id="IPR005119">
    <property type="entry name" value="LysR_subst-bd"/>
</dbReference>
<evidence type="ECO:0000256" key="3">
    <source>
        <dbReference type="ARBA" id="ARBA00023125"/>
    </source>
</evidence>